<gene>
    <name evidence="3" type="ORF">AKG39_05735</name>
</gene>
<dbReference type="OrthoDB" id="9816426at2"/>
<feature type="coiled-coil region" evidence="1">
    <location>
        <begin position="402"/>
        <end position="429"/>
    </location>
</feature>
<dbReference type="RefSeq" id="WP_050739405.1">
    <property type="nucleotide sequence ID" value="NZ_LGYO01000011.1"/>
</dbReference>
<dbReference type="Pfam" id="PF20250">
    <property type="entry name" value="FapA_N"/>
    <property type="match status" value="1"/>
</dbReference>
<evidence type="ECO:0000256" key="1">
    <source>
        <dbReference type="SAM" id="Coils"/>
    </source>
</evidence>
<feature type="domain" description="Flagellar Assembly Protein A N-terminal region" evidence="2">
    <location>
        <begin position="15"/>
        <end position="187"/>
    </location>
</feature>
<dbReference type="AlphaFoldDB" id="A0A0L6U2A4"/>
<evidence type="ECO:0000259" key="2">
    <source>
        <dbReference type="Pfam" id="PF20250"/>
    </source>
</evidence>
<keyword evidence="4" id="KW-1185">Reference proteome</keyword>
<dbReference type="InterPro" id="IPR005646">
    <property type="entry name" value="FapA"/>
</dbReference>
<dbReference type="PANTHER" id="PTHR38032">
    <property type="entry name" value="POLYMERASE-RELATED"/>
    <property type="match status" value="1"/>
</dbReference>
<dbReference type="PANTHER" id="PTHR38032:SF1">
    <property type="entry name" value="RNA-BINDING PROTEIN KHPB N-TERMINAL DOMAIN-CONTAINING PROTEIN"/>
    <property type="match status" value="1"/>
</dbReference>
<sequence length="480" mass="53204">MNEETNAINEIQGLVEVLISDDGMLGYIKLTKDPENPTPFSKEQLMEALREKKICDGINKEAVFNLAQRPIFNMKINVAKGQNPIAGENGRVDYLVKRDSEYHPEYEEDGVVDYKNLNYFQMAVADQVLCVITKPTAGIPGKNILGELLVAEKGKDPVFSVGENTALNADETKIVATCDGMVRFANNTVSIKKILHIHKNVDIFTGNLDFSGDITIDGDVGMGFSVKSGGTITIKGVLEDAHIEAAGNLFISNGINGSGRRIIKVGKDLRCKYIEDAVLDVKGNITADYIIDSKITCMGDITLAGSKELINGGEIHLAGNLFAKEIGSERERPTKIKILGTNSVDTPAIEALEKEIEDLSVKLEVMFEKEDQLNKWALSQDKAAVINKHQDRAVKEKIGVLTREINKEIMCLKNEINKNKAEIKRIEGQFITTYDGLVSFKRKLYRGVTISFGDNIFQFDLDNLEHSKIYWDDEIVLGLL</sequence>
<proteinExistence type="predicted"/>
<dbReference type="STRING" id="52689.AKG39_05735"/>
<evidence type="ECO:0000313" key="4">
    <source>
        <dbReference type="Proteomes" id="UP000036873"/>
    </source>
</evidence>
<organism evidence="3 4">
    <name type="scientific">Acetobacterium bakii</name>
    <dbReference type="NCBI Taxonomy" id="52689"/>
    <lineage>
        <taxon>Bacteria</taxon>
        <taxon>Bacillati</taxon>
        <taxon>Bacillota</taxon>
        <taxon>Clostridia</taxon>
        <taxon>Eubacteriales</taxon>
        <taxon>Eubacteriaceae</taxon>
        <taxon>Acetobacterium</taxon>
    </lineage>
</organism>
<dbReference type="Pfam" id="PF03961">
    <property type="entry name" value="FapA"/>
    <property type="match status" value="1"/>
</dbReference>
<dbReference type="InterPro" id="IPR046865">
    <property type="entry name" value="FapA_b_solenoid"/>
</dbReference>
<dbReference type="EMBL" id="LGYO01000011">
    <property type="protein sequence ID" value="KNZ42641.1"/>
    <property type="molecule type" value="Genomic_DNA"/>
</dbReference>
<dbReference type="InterPro" id="IPR046866">
    <property type="entry name" value="FapA_N"/>
</dbReference>
<keyword evidence="1" id="KW-0175">Coiled coil</keyword>
<accession>A0A0L6U2A4</accession>
<protein>
    <recommendedName>
        <fullName evidence="2">Flagellar Assembly Protein A N-terminal region domain-containing protein</fullName>
    </recommendedName>
</protein>
<reference evidence="4" key="1">
    <citation type="submission" date="2015-07" db="EMBL/GenBank/DDBJ databases">
        <title>Draft genome sequence of Acetobacterium bakii DSM 8293, a potential psychrophilic chemical producer through syngas fermentation.</title>
        <authorList>
            <person name="Song Y."/>
            <person name="Hwang S."/>
            <person name="Cho B.-K."/>
        </authorList>
    </citation>
    <scope>NUCLEOTIDE SEQUENCE [LARGE SCALE GENOMIC DNA]</scope>
    <source>
        <strain evidence="4">DSM 8239</strain>
    </source>
</reference>
<evidence type="ECO:0000313" key="3">
    <source>
        <dbReference type="EMBL" id="KNZ42641.1"/>
    </source>
</evidence>
<dbReference type="Proteomes" id="UP000036873">
    <property type="component" value="Unassembled WGS sequence"/>
</dbReference>
<comment type="caution">
    <text evidence="3">The sequence shown here is derived from an EMBL/GenBank/DDBJ whole genome shotgun (WGS) entry which is preliminary data.</text>
</comment>
<name>A0A0L6U2A4_9FIRM</name>